<dbReference type="AlphaFoldDB" id="A0A1L7T3W8"/>
<gene>
    <name evidence="2" type="ORF">FMAN_08712</name>
</gene>
<sequence length="74" mass="7823">MSDPTPNGISPPASPGMDEESDTSIKMAVQIGVHNALSGLEERLANAIATEVATQLKKPTLPRYNTTPKPLLLP</sequence>
<evidence type="ECO:0000313" key="3">
    <source>
        <dbReference type="Proteomes" id="UP000184255"/>
    </source>
</evidence>
<dbReference type="GeneID" id="65087972"/>
<accession>A0A1L7T3W8</accession>
<dbReference type="VEuPathDB" id="FungiDB:FMAN_08712"/>
<dbReference type="RefSeq" id="XP_041680232.1">
    <property type="nucleotide sequence ID" value="XM_041829472.1"/>
</dbReference>
<protein>
    <submittedName>
        <fullName evidence="2">Uncharacterized protein</fullName>
    </submittedName>
</protein>
<organism evidence="2 3">
    <name type="scientific">Fusarium mangiferae</name>
    <name type="common">Mango malformation disease fungus</name>
    <dbReference type="NCBI Taxonomy" id="192010"/>
    <lineage>
        <taxon>Eukaryota</taxon>
        <taxon>Fungi</taxon>
        <taxon>Dikarya</taxon>
        <taxon>Ascomycota</taxon>
        <taxon>Pezizomycotina</taxon>
        <taxon>Sordariomycetes</taxon>
        <taxon>Hypocreomycetidae</taxon>
        <taxon>Hypocreales</taxon>
        <taxon>Nectriaceae</taxon>
        <taxon>Fusarium</taxon>
        <taxon>Fusarium fujikuroi species complex</taxon>
    </lineage>
</organism>
<feature type="region of interest" description="Disordered" evidence="1">
    <location>
        <begin position="1"/>
        <end position="23"/>
    </location>
</feature>
<dbReference type="EMBL" id="FCQH01000004">
    <property type="protein sequence ID" value="CVK90265.1"/>
    <property type="molecule type" value="Genomic_DNA"/>
</dbReference>
<dbReference type="Proteomes" id="UP000184255">
    <property type="component" value="Unassembled WGS sequence"/>
</dbReference>
<reference evidence="3" key="1">
    <citation type="journal article" date="2016" name="Genome Biol. Evol.">
        <title>Comparative 'omics' of the Fusarium fujikuroi species complex highlights differences in genetic potential and metabolite synthesis.</title>
        <authorList>
            <person name="Niehaus E.-M."/>
            <person name="Muensterkoetter M."/>
            <person name="Proctor R.H."/>
            <person name="Brown D.W."/>
            <person name="Sharon A."/>
            <person name="Idan Y."/>
            <person name="Oren-Young L."/>
            <person name="Sieber C.M."/>
            <person name="Novak O."/>
            <person name="Pencik A."/>
            <person name="Tarkowska D."/>
            <person name="Hromadova K."/>
            <person name="Freeman S."/>
            <person name="Maymon M."/>
            <person name="Elazar M."/>
            <person name="Youssef S.A."/>
            <person name="El-Shabrawy E.S.M."/>
            <person name="Shalaby A.B.A."/>
            <person name="Houterman P."/>
            <person name="Brock N.L."/>
            <person name="Burkhardt I."/>
            <person name="Tsavkelova E.A."/>
            <person name="Dickschat J.S."/>
            <person name="Galuszka P."/>
            <person name="Gueldener U."/>
            <person name="Tudzynski B."/>
        </authorList>
    </citation>
    <scope>NUCLEOTIDE SEQUENCE [LARGE SCALE GENOMIC DNA]</scope>
    <source>
        <strain evidence="3">MRC7560</strain>
    </source>
</reference>
<keyword evidence="3" id="KW-1185">Reference proteome</keyword>
<evidence type="ECO:0000256" key="1">
    <source>
        <dbReference type="SAM" id="MobiDB-lite"/>
    </source>
</evidence>
<evidence type="ECO:0000313" key="2">
    <source>
        <dbReference type="EMBL" id="CVK90265.1"/>
    </source>
</evidence>
<comment type="caution">
    <text evidence="2">The sequence shown here is derived from an EMBL/GenBank/DDBJ whole genome shotgun (WGS) entry which is preliminary data.</text>
</comment>
<name>A0A1L7T3W8_FUSMA</name>
<proteinExistence type="predicted"/>